<dbReference type="EMBL" id="JBANMG010000008">
    <property type="protein sequence ID" value="KAK6949799.1"/>
    <property type="molecule type" value="Genomic_DNA"/>
</dbReference>
<accession>A0AAX6MAX8</accession>
<proteinExistence type="predicted"/>
<feature type="region of interest" description="Disordered" evidence="1">
    <location>
        <begin position="37"/>
        <end position="74"/>
    </location>
</feature>
<dbReference type="AlphaFoldDB" id="A0AAX6MAX8"/>
<organism evidence="2 3">
    <name type="scientific">Daldinia eschscholtzii</name>
    <dbReference type="NCBI Taxonomy" id="292717"/>
    <lineage>
        <taxon>Eukaryota</taxon>
        <taxon>Fungi</taxon>
        <taxon>Dikarya</taxon>
        <taxon>Ascomycota</taxon>
        <taxon>Pezizomycotina</taxon>
        <taxon>Sordariomycetes</taxon>
        <taxon>Xylariomycetidae</taxon>
        <taxon>Xylariales</taxon>
        <taxon>Hypoxylaceae</taxon>
        <taxon>Daldinia</taxon>
    </lineage>
</organism>
<evidence type="ECO:0000313" key="3">
    <source>
        <dbReference type="Proteomes" id="UP001369815"/>
    </source>
</evidence>
<evidence type="ECO:0000313" key="2">
    <source>
        <dbReference type="EMBL" id="KAK6949799.1"/>
    </source>
</evidence>
<sequence>MSKAFLAAKEKYQAVIDDAGRGDFVCRTNRIGTTRHPSNGNCHAVNKIDHPQQRRRSSTSMRDKIRDLMNRPAY</sequence>
<feature type="compositionally biased region" description="Basic and acidic residues" evidence="1">
    <location>
        <begin position="61"/>
        <end position="74"/>
    </location>
</feature>
<reference evidence="2 3" key="1">
    <citation type="journal article" date="2024" name="Front Chem Biol">
        <title>Unveiling the potential of Daldinia eschscholtzii MFLUCC 19-0629 through bioactivity and bioinformatics studies for enhanced sustainable agriculture production.</title>
        <authorList>
            <person name="Brooks S."/>
            <person name="Weaver J.A."/>
            <person name="Klomchit A."/>
            <person name="Alharthi S.A."/>
            <person name="Onlamun T."/>
            <person name="Nurani R."/>
            <person name="Vong T.K."/>
            <person name="Alberti F."/>
            <person name="Greco C."/>
        </authorList>
    </citation>
    <scope>NUCLEOTIDE SEQUENCE [LARGE SCALE GENOMIC DNA]</scope>
    <source>
        <strain evidence="2">MFLUCC 19-0629</strain>
    </source>
</reference>
<gene>
    <name evidence="2" type="ORF">Daesc_008120</name>
</gene>
<evidence type="ECO:0000256" key="1">
    <source>
        <dbReference type="SAM" id="MobiDB-lite"/>
    </source>
</evidence>
<comment type="caution">
    <text evidence="2">The sequence shown here is derived from an EMBL/GenBank/DDBJ whole genome shotgun (WGS) entry which is preliminary data.</text>
</comment>
<dbReference type="Proteomes" id="UP001369815">
    <property type="component" value="Unassembled WGS sequence"/>
</dbReference>
<keyword evidence="3" id="KW-1185">Reference proteome</keyword>
<protein>
    <submittedName>
        <fullName evidence="2">Uncharacterized protein</fullName>
    </submittedName>
</protein>
<name>A0AAX6MAX8_9PEZI</name>